<proteinExistence type="predicted"/>
<name>A0A5C6YZI2_9FLAO</name>
<evidence type="ECO:0000313" key="2">
    <source>
        <dbReference type="Proteomes" id="UP000321497"/>
    </source>
</evidence>
<accession>A0A5C6YZI2</accession>
<dbReference type="RefSeq" id="WP_111845730.1">
    <property type="nucleotide sequence ID" value="NZ_UEGI01000024.1"/>
</dbReference>
<dbReference type="OrthoDB" id="1453278at2"/>
<comment type="caution">
    <text evidence="1">The sequence shown here is derived from an EMBL/GenBank/DDBJ whole genome shotgun (WGS) entry which is preliminary data.</text>
</comment>
<organism evidence="1 2">
    <name type="scientific">Aequorivita antarctica</name>
    <dbReference type="NCBI Taxonomy" id="153266"/>
    <lineage>
        <taxon>Bacteria</taxon>
        <taxon>Pseudomonadati</taxon>
        <taxon>Bacteroidota</taxon>
        <taxon>Flavobacteriia</taxon>
        <taxon>Flavobacteriales</taxon>
        <taxon>Flavobacteriaceae</taxon>
        <taxon>Aequorivita</taxon>
    </lineage>
</organism>
<evidence type="ECO:0000313" key="1">
    <source>
        <dbReference type="EMBL" id="TXD72601.1"/>
    </source>
</evidence>
<reference evidence="1 2" key="1">
    <citation type="submission" date="2019-08" db="EMBL/GenBank/DDBJ databases">
        <title>Genome of Aequorivita antarctica SW49 (type strain).</title>
        <authorList>
            <person name="Bowman J.P."/>
        </authorList>
    </citation>
    <scope>NUCLEOTIDE SEQUENCE [LARGE SCALE GENOMIC DNA]</scope>
    <source>
        <strain evidence="1 2">SW49</strain>
    </source>
</reference>
<protein>
    <submittedName>
        <fullName evidence="1">Lacal_2735 family protein</fullName>
    </submittedName>
</protein>
<sequence>MISWFRKKSRVEILKERYTFLMKRSFETALKDTEKSEKMHRQADKIFQEIQYLSLQRSDK</sequence>
<keyword evidence="2" id="KW-1185">Reference proteome</keyword>
<dbReference type="AlphaFoldDB" id="A0A5C6YZI2"/>
<gene>
    <name evidence="1" type="ORF">ESU54_12365</name>
</gene>
<dbReference type="Proteomes" id="UP000321497">
    <property type="component" value="Unassembled WGS sequence"/>
</dbReference>
<dbReference type="EMBL" id="VORT01000008">
    <property type="protein sequence ID" value="TXD72601.1"/>
    <property type="molecule type" value="Genomic_DNA"/>
</dbReference>
<dbReference type="NCBIfam" id="NF033487">
    <property type="entry name" value="Lacal_2735_fam"/>
    <property type="match status" value="1"/>
</dbReference>
<dbReference type="InterPro" id="IPR045493">
    <property type="entry name" value="DUF6435"/>
</dbReference>